<proteinExistence type="predicted"/>
<name>A0A2T0XNK5_9BACT</name>
<sequence>MILKLLLITIVLMAGITALLGIRILIQKGGKFPNTHIGGNRNMAKRGIYCANTQHKIASKDKRHILKDTLS</sequence>
<keyword evidence="1" id="KW-0472">Membrane</keyword>
<protein>
    <submittedName>
        <fullName evidence="2">Uncharacterized protein</fullName>
    </submittedName>
</protein>
<dbReference type="AlphaFoldDB" id="A0A2T0XNK5"/>
<dbReference type="OrthoDB" id="1123156at2"/>
<keyword evidence="1" id="KW-0812">Transmembrane</keyword>
<dbReference type="Proteomes" id="UP000252733">
    <property type="component" value="Unassembled WGS sequence"/>
</dbReference>
<evidence type="ECO:0000313" key="2">
    <source>
        <dbReference type="EMBL" id="RCW32708.1"/>
    </source>
</evidence>
<evidence type="ECO:0000256" key="1">
    <source>
        <dbReference type="SAM" id="Phobius"/>
    </source>
</evidence>
<dbReference type="EMBL" id="QPIZ01000014">
    <property type="protein sequence ID" value="RCW32708.1"/>
    <property type="molecule type" value="Genomic_DNA"/>
</dbReference>
<keyword evidence="1" id="KW-1133">Transmembrane helix</keyword>
<organism evidence="2 3">
    <name type="scientific">Marinilabilia salmonicolor</name>
    <dbReference type="NCBI Taxonomy" id="989"/>
    <lineage>
        <taxon>Bacteria</taxon>
        <taxon>Pseudomonadati</taxon>
        <taxon>Bacteroidota</taxon>
        <taxon>Bacteroidia</taxon>
        <taxon>Marinilabiliales</taxon>
        <taxon>Marinilabiliaceae</taxon>
        <taxon>Marinilabilia</taxon>
    </lineage>
</organism>
<comment type="caution">
    <text evidence="2">The sequence shown here is derived from an EMBL/GenBank/DDBJ whole genome shotgun (WGS) entry which is preliminary data.</text>
</comment>
<gene>
    <name evidence="2" type="ORF">DFO77_11434</name>
</gene>
<evidence type="ECO:0000313" key="3">
    <source>
        <dbReference type="Proteomes" id="UP000252733"/>
    </source>
</evidence>
<dbReference type="RefSeq" id="WP_010664554.1">
    <property type="nucleotide sequence ID" value="NZ_PVTS01000005.1"/>
</dbReference>
<keyword evidence="3" id="KW-1185">Reference proteome</keyword>
<reference evidence="2 3" key="1">
    <citation type="submission" date="2018-07" db="EMBL/GenBank/DDBJ databases">
        <title>Freshwater and sediment microbial communities from various areas in North America, analyzing microbe dynamics in response to fracking.</title>
        <authorList>
            <person name="Lamendella R."/>
        </authorList>
    </citation>
    <scope>NUCLEOTIDE SEQUENCE [LARGE SCALE GENOMIC DNA]</scope>
    <source>
        <strain evidence="2 3">160A</strain>
    </source>
</reference>
<accession>A0A2T0XNK5</accession>
<feature type="transmembrane region" description="Helical" evidence="1">
    <location>
        <begin position="6"/>
        <end position="26"/>
    </location>
</feature>